<evidence type="ECO:0000259" key="1">
    <source>
        <dbReference type="Pfam" id="PF13439"/>
    </source>
</evidence>
<dbReference type="PANTHER" id="PTHR45947">
    <property type="entry name" value="SULFOQUINOVOSYL TRANSFERASE SQD2"/>
    <property type="match status" value="1"/>
</dbReference>
<dbReference type="SUPFAM" id="SSF53756">
    <property type="entry name" value="UDP-Glycosyltransferase/glycogen phosphorylase"/>
    <property type="match status" value="1"/>
</dbReference>
<feature type="domain" description="Glycosyltransferase subfamily 4-like N-terminal" evidence="1">
    <location>
        <begin position="16"/>
        <end position="175"/>
    </location>
</feature>
<organism evidence="2 3">
    <name type="scientific">Algivirga pacifica</name>
    <dbReference type="NCBI Taxonomy" id="1162670"/>
    <lineage>
        <taxon>Bacteria</taxon>
        <taxon>Pseudomonadati</taxon>
        <taxon>Bacteroidota</taxon>
        <taxon>Cytophagia</taxon>
        <taxon>Cytophagales</taxon>
        <taxon>Flammeovirgaceae</taxon>
        <taxon>Algivirga</taxon>
    </lineage>
</organism>
<dbReference type="InterPro" id="IPR050194">
    <property type="entry name" value="Glycosyltransferase_grp1"/>
</dbReference>
<evidence type="ECO:0000313" key="3">
    <source>
        <dbReference type="Proteomes" id="UP001500298"/>
    </source>
</evidence>
<comment type="caution">
    <text evidence="2">The sequence shown here is derived from an EMBL/GenBank/DDBJ whole genome shotgun (WGS) entry which is preliminary data.</text>
</comment>
<dbReference type="InterPro" id="IPR028098">
    <property type="entry name" value="Glyco_trans_4-like_N"/>
</dbReference>
<dbReference type="Proteomes" id="UP001500298">
    <property type="component" value="Unassembled WGS sequence"/>
</dbReference>
<dbReference type="RefSeq" id="WP_345374517.1">
    <property type="nucleotide sequence ID" value="NZ_BAABJX010000059.1"/>
</dbReference>
<accession>A0ABP9DMG0</accession>
<dbReference type="EMBL" id="BAABJX010000059">
    <property type="protein sequence ID" value="GAA4848711.1"/>
    <property type="molecule type" value="Genomic_DNA"/>
</dbReference>
<protein>
    <submittedName>
        <fullName evidence="2">N-acetyl-alpha-D-glucosaminyl L-malate synthase BshA</fullName>
    </submittedName>
</protein>
<evidence type="ECO:0000313" key="2">
    <source>
        <dbReference type="EMBL" id="GAA4848711.1"/>
    </source>
</evidence>
<proteinExistence type="predicted"/>
<reference evidence="3" key="1">
    <citation type="journal article" date="2019" name="Int. J. Syst. Evol. Microbiol.">
        <title>The Global Catalogue of Microorganisms (GCM) 10K type strain sequencing project: providing services to taxonomists for standard genome sequencing and annotation.</title>
        <authorList>
            <consortium name="The Broad Institute Genomics Platform"/>
            <consortium name="The Broad Institute Genome Sequencing Center for Infectious Disease"/>
            <person name="Wu L."/>
            <person name="Ma J."/>
        </authorList>
    </citation>
    <scope>NUCLEOTIDE SEQUENCE [LARGE SCALE GENOMIC DNA]</scope>
    <source>
        <strain evidence="3">JCM 18326</strain>
    </source>
</reference>
<dbReference type="Pfam" id="PF13439">
    <property type="entry name" value="Glyco_transf_4"/>
    <property type="match status" value="1"/>
</dbReference>
<keyword evidence="3" id="KW-1185">Reference proteome</keyword>
<sequence>MSSIIWLTDNYPPEKGGLAVSCQRIVQNLRKQGVRIHVVHFTNEHPPFEIIEEEGGTYMACEITEDEPHTLNLGWITLKNRIEKESFSHLVAFGGRLPMLAGPVYADWLDVPLITMVRGLEFDQSVFSPSLRMTLRHAFRRSITICAVSKEKVYKIDKMYKGVTVNYTPNGINLSEWQLTAEEKAFGERFREKNEGKRVIGIFGELRARKGIPFFLKALSESPYCREVKLLLVGDLPEVYEQRLGKYRMDYETHEFVPQESLKAYYAACDVIAIPSFYDGMPNILLEAGALGIPVMGSKVDGIEDIVEDGRSGYLFCPASLQDCQKAIQTLMEDTSEGVQEKGRVLQEKIAAEYNDEKETECYLNIFG</sequence>
<dbReference type="Gene3D" id="3.40.50.2000">
    <property type="entry name" value="Glycogen Phosphorylase B"/>
    <property type="match status" value="2"/>
</dbReference>
<name>A0ABP9DMG0_9BACT</name>
<dbReference type="Pfam" id="PF13692">
    <property type="entry name" value="Glyco_trans_1_4"/>
    <property type="match status" value="1"/>
</dbReference>
<dbReference type="CDD" id="cd03801">
    <property type="entry name" value="GT4_PimA-like"/>
    <property type="match status" value="1"/>
</dbReference>
<gene>
    <name evidence="2" type="primary">bshA_2</name>
    <name evidence="2" type="ORF">GCM10023331_36820</name>
</gene>
<dbReference type="PANTHER" id="PTHR45947:SF3">
    <property type="entry name" value="SULFOQUINOVOSYL TRANSFERASE SQD2"/>
    <property type="match status" value="1"/>
</dbReference>